<reference evidence="5" key="1">
    <citation type="journal article" date="2015" name="MBio">
        <title>Genome-resolved metagenomic analysis reveals roles for candidate phyla and other microbial community members in biogeochemical transformations in oil reservoirs.</title>
        <authorList>
            <person name="Hu P."/>
            <person name="Tom L."/>
            <person name="Singh A."/>
            <person name="Thomas B.C."/>
            <person name="Baker B.J."/>
            <person name="Piceno Y.M."/>
            <person name="Andersen G.L."/>
            <person name="Banfield J.F."/>
        </authorList>
    </citation>
    <scope>NUCLEOTIDE SEQUENCE [LARGE SCALE GENOMIC DNA]</scope>
    <source>
        <strain evidence="5">62_101</strain>
        <strain evidence="6">63_41</strain>
    </source>
</reference>
<evidence type="ECO:0000259" key="4">
    <source>
        <dbReference type="PROSITE" id="PS51371"/>
    </source>
</evidence>
<dbReference type="InterPro" id="IPR000644">
    <property type="entry name" value="CBS_dom"/>
</dbReference>
<evidence type="ECO:0000256" key="2">
    <source>
        <dbReference type="ARBA" id="ARBA00023167"/>
    </source>
</evidence>
<accession>A0A124FSV9</accession>
<dbReference type="SUPFAM" id="SSF54631">
    <property type="entry name" value="CBS-domain pair"/>
    <property type="match status" value="1"/>
</dbReference>
<dbReference type="Proteomes" id="UP000054598">
    <property type="component" value="Unassembled WGS sequence"/>
</dbReference>
<reference evidence="7 8" key="2">
    <citation type="journal article" date="2015" name="MBio">
        <title>Genome-Resolved Metagenomic Analysis Reveals Roles for Candidate Phyla and Other Microbial Community Members in Biogeochemical Transformations in Oil Reservoirs.</title>
        <authorList>
            <person name="Hu P."/>
            <person name="Tom L."/>
            <person name="Singh A."/>
            <person name="Thomas B.C."/>
            <person name="Baker B.J."/>
            <person name="Piceno Y.M."/>
            <person name="Andersen G.L."/>
            <person name="Banfield J.F."/>
        </authorList>
    </citation>
    <scope>NUCLEOTIDE SEQUENCE [LARGE SCALE GENOMIC DNA]</scope>
</reference>
<dbReference type="PATRIC" id="fig|2198.3.peg.934"/>
<evidence type="ECO:0000313" key="8">
    <source>
        <dbReference type="Proteomes" id="UP000054598"/>
    </source>
</evidence>
<dbReference type="InterPro" id="IPR003115">
    <property type="entry name" value="ParB_N"/>
</dbReference>
<evidence type="ECO:0000313" key="7">
    <source>
        <dbReference type="Proteomes" id="UP000054323"/>
    </source>
</evidence>
<dbReference type="Gene3D" id="3.10.580.10">
    <property type="entry name" value="CBS-domain"/>
    <property type="match status" value="2"/>
</dbReference>
<keyword evidence="2" id="KW-0028">Amino-acid biosynthesis</keyword>
<dbReference type="PANTHER" id="PTHR43080">
    <property type="entry name" value="CBS DOMAIN-CONTAINING PROTEIN CBSX3, MITOCHONDRIAL"/>
    <property type="match status" value="1"/>
</dbReference>
<gene>
    <name evidence="5" type="ORF">XD82_0314</name>
    <name evidence="6" type="ORF">XE10_1065</name>
</gene>
<feature type="domain" description="CBS" evidence="4">
    <location>
        <begin position="19"/>
        <end position="76"/>
    </location>
</feature>
<keyword evidence="2" id="KW-0486">Methionine biosynthesis</keyword>
<proteinExistence type="predicted"/>
<dbReference type="InterPro" id="IPR016427">
    <property type="entry name" value="UCP004699_CBS/ParB"/>
</dbReference>
<keyword evidence="1 3" id="KW-0129">CBS domain</keyword>
<dbReference type="PIRSF" id="PIRSF004699">
    <property type="entry name" value="UCP004699_CBS_ParB"/>
    <property type="match status" value="1"/>
</dbReference>
<protein>
    <submittedName>
        <fullName evidence="5">IMP dehydrogenase</fullName>
    </submittedName>
</protein>
<evidence type="ECO:0000256" key="3">
    <source>
        <dbReference type="PROSITE-ProRule" id="PRU00703"/>
    </source>
</evidence>
<dbReference type="PROSITE" id="PS51371">
    <property type="entry name" value="CBS"/>
    <property type="match status" value="2"/>
</dbReference>
<dbReference type="Proteomes" id="UP000054323">
    <property type="component" value="Unassembled WGS sequence"/>
</dbReference>
<comment type="caution">
    <text evidence="5">The sequence shown here is derived from an EMBL/GenBank/DDBJ whole genome shotgun (WGS) entry which is preliminary data.</text>
</comment>
<name>A0A124FSV9_9EURY</name>
<evidence type="ECO:0000313" key="6">
    <source>
        <dbReference type="EMBL" id="KUL01327.1"/>
    </source>
</evidence>
<evidence type="ECO:0000256" key="1">
    <source>
        <dbReference type="ARBA" id="ARBA00023122"/>
    </source>
</evidence>
<dbReference type="GO" id="GO:0009086">
    <property type="term" value="P:methionine biosynthetic process"/>
    <property type="evidence" value="ECO:0007669"/>
    <property type="project" value="UniProtKB-KW"/>
</dbReference>
<organism evidence="5 7">
    <name type="scientific">Methanoculleus marisnigri</name>
    <dbReference type="NCBI Taxonomy" id="2198"/>
    <lineage>
        <taxon>Archaea</taxon>
        <taxon>Methanobacteriati</taxon>
        <taxon>Methanobacteriota</taxon>
        <taxon>Stenosarchaea group</taxon>
        <taxon>Methanomicrobia</taxon>
        <taxon>Methanomicrobiales</taxon>
        <taxon>Methanomicrobiaceae</taxon>
        <taxon>Methanoculleus</taxon>
    </lineage>
</organism>
<dbReference type="SUPFAM" id="SSF110849">
    <property type="entry name" value="ParB/Sulfiredoxin"/>
    <property type="match status" value="1"/>
</dbReference>
<dbReference type="AlphaFoldDB" id="A0A124FSV9"/>
<sequence length="271" mass="30832">MSSQRDTIMMDKKKVKDYMTYDVVTVNAHGTVRDVIETIKKTHHDGFPVVENSKEVVGYISARDLLFAHPATPIEQVMSRHLIVADPDMSVNDAARVIFRSGIQKLPVVNEKNELIGIMSNSDVIRSQIEHVSPEKVFKFIETLKKLYGVEPMLRRGSVPINDLLPTQSKIYEDELEGRMYEIQKGLAEPLIVVRRPGRWILVDGHHRAIAAKRLGITNLDAYIIEVRENIELGMERTARTLNLSTLDDIKVLDYARHPLVALTHRLVRHG</sequence>
<dbReference type="EMBL" id="LGGD01000022">
    <property type="protein sequence ID" value="KUK63461.1"/>
    <property type="molecule type" value="Genomic_DNA"/>
</dbReference>
<dbReference type="Gene3D" id="3.90.1530.10">
    <property type="entry name" value="Conserved hypothetical protein from pyrococcus furiosus pfu- 392566-001, ParB domain"/>
    <property type="match status" value="1"/>
</dbReference>
<dbReference type="SMART" id="SM00116">
    <property type="entry name" value="CBS"/>
    <property type="match status" value="2"/>
</dbReference>
<dbReference type="CDD" id="cd04610">
    <property type="entry name" value="CBS_pair_ParBc_assoc"/>
    <property type="match status" value="1"/>
</dbReference>
<dbReference type="InterPro" id="IPR051257">
    <property type="entry name" value="Diverse_CBS-Domain"/>
</dbReference>
<dbReference type="PANTHER" id="PTHR43080:SF2">
    <property type="entry name" value="CBS DOMAIN-CONTAINING PROTEIN"/>
    <property type="match status" value="1"/>
</dbReference>
<dbReference type="InterPro" id="IPR036086">
    <property type="entry name" value="ParB/Sulfiredoxin_sf"/>
</dbReference>
<feature type="domain" description="CBS" evidence="4">
    <location>
        <begin position="78"/>
        <end position="135"/>
    </location>
</feature>
<evidence type="ECO:0000313" key="5">
    <source>
        <dbReference type="EMBL" id="KUK63461.1"/>
    </source>
</evidence>
<dbReference type="SMART" id="SM00470">
    <property type="entry name" value="ParB"/>
    <property type="match status" value="1"/>
</dbReference>
<dbReference type="EMBL" id="LGHE01000110">
    <property type="protein sequence ID" value="KUL01327.1"/>
    <property type="molecule type" value="Genomic_DNA"/>
</dbReference>
<dbReference type="InterPro" id="IPR046342">
    <property type="entry name" value="CBS_dom_sf"/>
</dbReference>
<dbReference type="Pfam" id="PF00571">
    <property type="entry name" value="CBS"/>
    <property type="match status" value="2"/>
</dbReference>